<dbReference type="SUPFAM" id="SSF50447">
    <property type="entry name" value="Translation proteins"/>
    <property type="match status" value="1"/>
</dbReference>
<gene>
    <name evidence="14 16" type="primary">alaS</name>
    <name evidence="16" type="ORF">PSSA1_v1c3460</name>
</gene>
<dbReference type="EC" id="6.1.1.7" evidence="14"/>
<dbReference type="SUPFAM" id="SSF101353">
    <property type="entry name" value="Putative anticodon-binding domain of alanyl-tRNA synthetase (AlaRS)"/>
    <property type="match status" value="1"/>
</dbReference>
<evidence type="ECO:0000256" key="3">
    <source>
        <dbReference type="ARBA" id="ARBA00022555"/>
    </source>
</evidence>
<keyword evidence="3 14" id="KW-0820">tRNA-binding</keyword>
<evidence type="ECO:0000256" key="13">
    <source>
        <dbReference type="ARBA" id="ARBA00048300"/>
    </source>
</evidence>
<comment type="similarity">
    <text evidence="1 14">Belongs to the class-II aminoacyl-tRNA synthetase family.</text>
</comment>
<dbReference type="Gene3D" id="2.40.30.130">
    <property type="match status" value="1"/>
</dbReference>
<dbReference type="InterPro" id="IPR018162">
    <property type="entry name" value="Ala-tRNA-ligase_IIc_anticod-bd"/>
</dbReference>
<organism evidence="16 17">
    <name type="scientific">Candidatus Phytoplasma solani</name>
    <dbReference type="NCBI Taxonomy" id="69896"/>
    <lineage>
        <taxon>Bacteria</taxon>
        <taxon>Bacillati</taxon>
        <taxon>Mycoplasmatota</taxon>
        <taxon>Mollicutes</taxon>
        <taxon>Acholeplasmatales</taxon>
        <taxon>Acholeplasmataceae</taxon>
        <taxon>Candidatus Phytoplasma</taxon>
        <taxon>16SrXII (Stolbur group)</taxon>
    </lineage>
</organism>
<evidence type="ECO:0000259" key="15">
    <source>
        <dbReference type="PROSITE" id="PS50860"/>
    </source>
</evidence>
<keyword evidence="11 14" id="KW-0030">Aminoacyl-tRNA synthetase</keyword>
<reference evidence="17" key="1">
    <citation type="submission" date="2016-11" db="EMBL/GenBank/DDBJ databases">
        <title>Genome sequence of Candidatus Phytoplasma solani strain SA-1.</title>
        <authorList>
            <person name="Haryono M."/>
            <person name="Samarzija I."/>
            <person name="Seruga Music M."/>
            <person name="Hogenhout S."/>
            <person name="Kuo C.-H."/>
        </authorList>
    </citation>
    <scope>NUCLEOTIDE SEQUENCE [LARGE SCALE GENOMIC DNA]</scope>
    <source>
        <strain evidence="17">SA-1</strain>
    </source>
</reference>
<dbReference type="RefSeq" id="WP_122225464.1">
    <property type="nucleotide sequence ID" value="NZ_CP103786.1"/>
</dbReference>
<dbReference type="SMART" id="SM00863">
    <property type="entry name" value="tRNA_SAD"/>
    <property type="match status" value="1"/>
</dbReference>
<dbReference type="SUPFAM" id="SSF55681">
    <property type="entry name" value="Class II aaRS and biotin synthetases"/>
    <property type="match status" value="1"/>
</dbReference>
<dbReference type="InterPro" id="IPR045864">
    <property type="entry name" value="aa-tRNA-synth_II/BPL/LPL"/>
</dbReference>
<accession>A0A421NXN4</accession>
<keyword evidence="10 14" id="KW-0648">Protein biosynthesis</keyword>
<keyword evidence="9 14" id="KW-0694">RNA-binding</keyword>
<dbReference type="GO" id="GO:0008270">
    <property type="term" value="F:zinc ion binding"/>
    <property type="evidence" value="ECO:0007669"/>
    <property type="project" value="UniProtKB-UniRule"/>
</dbReference>
<evidence type="ECO:0000256" key="2">
    <source>
        <dbReference type="ARBA" id="ARBA00022490"/>
    </source>
</evidence>
<dbReference type="InterPro" id="IPR050058">
    <property type="entry name" value="Ala-tRNA_ligase"/>
</dbReference>
<dbReference type="EMBL" id="MPBG01000004">
    <property type="protein sequence ID" value="RMI88748.1"/>
    <property type="molecule type" value="Genomic_DNA"/>
</dbReference>
<dbReference type="Pfam" id="PF01411">
    <property type="entry name" value="tRNA-synt_2c"/>
    <property type="match status" value="1"/>
</dbReference>
<evidence type="ECO:0000313" key="16">
    <source>
        <dbReference type="EMBL" id="RMI88748.1"/>
    </source>
</evidence>
<feature type="binding site" evidence="14">
    <location>
        <position position="639"/>
    </location>
    <ligand>
        <name>Zn(2+)</name>
        <dbReference type="ChEBI" id="CHEBI:29105"/>
    </ligand>
</feature>
<evidence type="ECO:0000256" key="4">
    <source>
        <dbReference type="ARBA" id="ARBA00022598"/>
    </source>
</evidence>
<comment type="catalytic activity">
    <reaction evidence="13 14">
        <text>tRNA(Ala) + L-alanine + ATP = L-alanyl-tRNA(Ala) + AMP + diphosphate</text>
        <dbReference type="Rhea" id="RHEA:12540"/>
        <dbReference type="Rhea" id="RHEA-COMP:9657"/>
        <dbReference type="Rhea" id="RHEA-COMP:9923"/>
        <dbReference type="ChEBI" id="CHEBI:30616"/>
        <dbReference type="ChEBI" id="CHEBI:33019"/>
        <dbReference type="ChEBI" id="CHEBI:57972"/>
        <dbReference type="ChEBI" id="CHEBI:78442"/>
        <dbReference type="ChEBI" id="CHEBI:78497"/>
        <dbReference type="ChEBI" id="CHEBI:456215"/>
        <dbReference type="EC" id="6.1.1.7"/>
    </reaction>
</comment>
<evidence type="ECO:0000256" key="12">
    <source>
        <dbReference type="ARBA" id="ARBA00024779"/>
    </source>
</evidence>
<dbReference type="AlphaFoldDB" id="A0A421NXN4"/>
<dbReference type="InterPro" id="IPR018165">
    <property type="entry name" value="Ala-tRNA-synth_IIc_core"/>
</dbReference>
<keyword evidence="5 14" id="KW-0479">Metal-binding</keyword>
<evidence type="ECO:0000256" key="7">
    <source>
        <dbReference type="ARBA" id="ARBA00022833"/>
    </source>
</evidence>
<feature type="binding site" evidence="14">
    <location>
        <position position="538"/>
    </location>
    <ligand>
        <name>Zn(2+)</name>
        <dbReference type="ChEBI" id="CHEBI:29105"/>
    </ligand>
</feature>
<dbReference type="FunFam" id="3.30.930.10:FF:000046">
    <property type="entry name" value="Alanine--tRNA ligase"/>
    <property type="match status" value="1"/>
</dbReference>
<dbReference type="NCBIfam" id="TIGR00344">
    <property type="entry name" value="alaS"/>
    <property type="match status" value="1"/>
</dbReference>
<dbReference type="PANTHER" id="PTHR11777">
    <property type="entry name" value="ALANYL-TRNA SYNTHETASE"/>
    <property type="match status" value="1"/>
</dbReference>
<dbReference type="Proteomes" id="UP000283896">
    <property type="component" value="Unassembled WGS sequence"/>
</dbReference>
<dbReference type="InterPro" id="IPR012947">
    <property type="entry name" value="tRNA_SAD"/>
</dbReference>
<dbReference type="OrthoDB" id="9803884at2"/>
<comment type="cofactor">
    <cofactor evidence="14">
        <name>Zn(2+)</name>
        <dbReference type="ChEBI" id="CHEBI:29105"/>
    </cofactor>
    <text evidence="14">Binds 1 zinc ion per subunit.</text>
</comment>
<evidence type="ECO:0000256" key="10">
    <source>
        <dbReference type="ARBA" id="ARBA00022917"/>
    </source>
</evidence>
<keyword evidence="7 14" id="KW-0862">Zinc</keyword>
<comment type="domain">
    <text evidence="14">Consists of three domains; the N-terminal catalytic domain, the editing domain and the C-terminal C-Ala domain. The editing domain removes incorrectly charged amino acids, while the C-Ala domain, along with tRNA(Ala), serves as a bridge to cooperatively bring together the editing and aminoacylation centers thus stimulating deacylation of misacylated tRNAs.</text>
</comment>
<dbReference type="CDD" id="cd00673">
    <property type="entry name" value="AlaRS_core"/>
    <property type="match status" value="1"/>
</dbReference>
<dbReference type="GO" id="GO:0004813">
    <property type="term" value="F:alanine-tRNA ligase activity"/>
    <property type="evidence" value="ECO:0007669"/>
    <property type="project" value="UniProtKB-UniRule"/>
</dbReference>
<evidence type="ECO:0000256" key="8">
    <source>
        <dbReference type="ARBA" id="ARBA00022840"/>
    </source>
</evidence>
<dbReference type="SUPFAM" id="SSF55186">
    <property type="entry name" value="ThrRS/AlaRS common domain"/>
    <property type="match status" value="1"/>
</dbReference>
<dbReference type="GO" id="GO:0006419">
    <property type="term" value="P:alanyl-tRNA aminoacylation"/>
    <property type="evidence" value="ECO:0007669"/>
    <property type="project" value="UniProtKB-UniRule"/>
</dbReference>
<dbReference type="HAMAP" id="MF_00036_B">
    <property type="entry name" value="Ala_tRNA_synth_B"/>
    <property type="match status" value="1"/>
</dbReference>
<evidence type="ECO:0000256" key="6">
    <source>
        <dbReference type="ARBA" id="ARBA00022741"/>
    </source>
</evidence>
<evidence type="ECO:0000256" key="9">
    <source>
        <dbReference type="ARBA" id="ARBA00022884"/>
    </source>
</evidence>
<dbReference type="STRING" id="69896.S284_03360"/>
<evidence type="ECO:0000256" key="11">
    <source>
        <dbReference type="ARBA" id="ARBA00023146"/>
    </source>
</evidence>
<evidence type="ECO:0000256" key="1">
    <source>
        <dbReference type="ARBA" id="ARBA00008226"/>
    </source>
</evidence>
<dbReference type="InterPro" id="IPR018164">
    <property type="entry name" value="Ala-tRNA-synth_IIc_N"/>
</dbReference>
<keyword evidence="6 14" id="KW-0547">Nucleotide-binding</keyword>
<feature type="domain" description="Alanyl-transfer RNA synthetases family profile" evidence="15">
    <location>
        <begin position="1"/>
        <end position="682"/>
    </location>
</feature>
<dbReference type="InterPro" id="IPR002318">
    <property type="entry name" value="Ala-tRNA-lgiase_IIc"/>
</dbReference>
<dbReference type="GO" id="GO:0005524">
    <property type="term" value="F:ATP binding"/>
    <property type="evidence" value="ECO:0007669"/>
    <property type="project" value="UniProtKB-UniRule"/>
</dbReference>
<comment type="function">
    <text evidence="12 14">Catalyzes the attachment of alanine to tRNA(Ala) in a two-step reaction: alanine is first activated by ATP to form Ala-AMP and then transferred to the acceptor end of tRNA(Ala). Also edits incorrectly charged Ser-tRNA(Ala) and Gly-tRNA(Ala) via its editing domain.</text>
</comment>
<evidence type="ECO:0000256" key="14">
    <source>
        <dbReference type="HAMAP-Rule" id="MF_00036"/>
    </source>
</evidence>
<keyword evidence="8 14" id="KW-0067">ATP-binding</keyword>
<dbReference type="Pfam" id="PF07973">
    <property type="entry name" value="tRNA_SAD"/>
    <property type="match status" value="1"/>
</dbReference>
<dbReference type="PROSITE" id="PS50860">
    <property type="entry name" value="AA_TRNA_LIGASE_II_ALA"/>
    <property type="match status" value="1"/>
</dbReference>
<dbReference type="InterPro" id="IPR018163">
    <property type="entry name" value="Thr/Ala-tRNA-synth_IIc_edit"/>
</dbReference>
<keyword evidence="2 14" id="KW-0963">Cytoplasm</keyword>
<name>A0A421NXN4_9MOLU</name>
<protein>
    <recommendedName>
        <fullName evidence="14">Alanine--tRNA ligase</fullName>
        <ecNumber evidence="14">6.1.1.7</ecNumber>
    </recommendedName>
    <alternativeName>
        <fullName evidence="14">Alanyl-tRNA synthetase</fullName>
        <shortName evidence="14">AlaRS</shortName>
    </alternativeName>
</protein>
<dbReference type="Gene3D" id="3.30.980.10">
    <property type="entry name" value="Threonyl-trna Synthetase, Chain A, domain 2"/>
    <property type="match status" value="1"/>
</dbReference>
<dbReference type="PANTHER" id="PTHR11777:SF9">
    <property type="entry name" value="ALANINE--TRNA LIGASE, CYTOPLASMIC"/>
    <property type="match status" value="1"/>
</dbReference>
<dbReference type="Gene3D" id="3.10.310.40">
    <property type="match status" value="1"/>
</dbReference>
<dbReference type="GO" id="GO:0005829">
    <property type="term" value="C:cytosol"/>
    <property type="evidence" value="ECO:0007669"/>
    <property type="project" value="TreeGrafter"/>
</dbReference>
<keyword evidence="4 14" id="KW-0436">Ligase</keyword>
<feature type="binding site" evidence="14">
    <location>
        <position position="534"/>
    </location>
    <ligand>
        <name>Zn(2+)</name>
        <dbReference type="ChEBI" id="CHEBI:29105"/>
    </ligand>
</feature>
<keyword evidence="17" id="KW-1185">Reference proteome</keyword>
<dbReference type="InterPro" id="IPR009000">
    <property type="entry name" value="Transl_B-barrel_sf"/>
</dbReference>
<dbReference type="PRINTS" id="PR00980">
    <property type="entry name" value="TRNASYNTHALA"/>
</dbReference>
<dbReference type="InterPro" id="IPR023033">
    <property type="entry name" value="Ala_tRNA_ligase_euk/bac"/>
</dbReference>
<evidence type="ECO:0000256" key="5">
    <source>
        <dbReference type="ARBA" id="ARBA00022723"/>
    </source>
</evidence>
<dbReference type="FunFam" id="3.30.980.10:FF:000004">
    <property type="entry name" value="Alanine--tRNA ligase, cytoplasmic"/>
    <property type="match status" value="1"/>
</dbReference>
<sequence>MKSLEIRKMWLAFFASKQHHIEKSFSLIPYKDPTLLWINAGVTPLKKYFDGTQVPTCKRIVNIQKCIRTNDIQNVGNTSRHHTFFEMLGNFSIGDYFKKEAIQYAYELLTSPKWFSFPVEKLYITYYPTDQDAYKHWLEVGIPKEHLISLKSNFWQIGPGPSGPCTEIFFDRGEKYDSRNQELIIKDLENDRFIEIWNIVFSQYNCDPHLLIEQYPELPSKNIDTGSGLERLASILQKTDNNFETDLFFSLIQKIQHIAQTPYHGQKSFKIIADHVKTLVFAINDGATLTNEKRGYVLKKILRRSVNQGKKLNLDQPFLYQLVPQTVDMMKDFYPELVKNQNSIAKILLQQEHIFAQTLKTAETKFLHHLNKKSLSGNNFFKLYDTYGIPEDLILDYAKNHNVKTDYNKFKTLLEQHQNKSKQAQLFVANMNQQEARFLNFDTKSEFVGYQQFEIKTKVIKVFKKGIVLAQTPFYAPMGGQMADEGTIDGIQVTNITKLPNGQVLHTVAGIFKEGQVVTAKINQNKRAQISYHHTATHLLEETLRLQLGSHLEKQGSSIGFESLRYDFNHFEKITPEILLQIEKGVNHLIQQDLTVKIEDMPVEKAKKHYSSLLEKNQKAKYHNRVRIVKIGDNFIDLCGGTHAVKTKNLKHFTILSCETISSGIYRIEAVCGSNLKKVLNDKLKTYRTAETLLIQKAKISQSQDITLEIPVAPKITHSYQDIINYKKYIKELQKKTILLEKKALERQQKQIIKEKNKFLSTTITKKMLIIINEEKHVEVLKHLMNHVFDTHQLEILFICNCRQEKIIFLCKSKTWHAGQFVKEISLLALGSGGGSASLGQGGTKTTKNIIQTIKILKEKFNVA</sequence>
<evidence type="ECO:0000313" key="17">
    <source>
        <dbReference type="Proteomes" id="UP000283896"/>
    </source>
</evidence>
<feature type="binding site" evidence="14">
    <location>
        <position position="643"/>
    </location>
    <ligand>
        <name>Zn(2+)</name>
        <dbReference type="ChEBI" id="CHEBI:29105"/>
    </ligand>
</feature>
<proteinExistence type="inferred from homology"/>
<comment type="caution">
    <text evidence="16">The sequence shown here is derived from an EMBL/GenBank/DDBJ whole genome shotgun (WGS) entry which is preliminary data.</text>
</comment>
<dbReference type="GO" id="GO:0002161">
    <property type="term" value="F:aminoacyl-tRNA deacylase activity"/>
    <property type="evidence" value="ECO:0007669"/>
    <property type="project" value="TreeGrafter"/>
</dbReference>
<dbReference type="GO" id="GO:0000049">
    <property type="term" value="F:tRNA binding"/>
    <property type="evidence" value="ECO:0007669"/>
    <property type="project" value="UniProtKB-KW"/>
</dbReference>
<comment type="subcellular location">
    <subcellularLocation>
        <location evidence="14">Cytoplasm</location>
    </subcellularLocation>
</comment>
<dbReference type="Gene3D" id="3.30.930.10">
    <property type="entry name" value="Bira Bifunctional Protein, Domain 2"/>
    <property type="match status" value="1"/>
</dbReference>